<comment type="caution">
    <text evidence="4">The sequence shown here is derived from an EMBL/GenBank/DDBJ whole genome shotgun (WGS) entry which is preliminary data.</text>
</comment>
<protein>
    <submittedName>
        <fullName evidence="4">FecR family protein</fullName>
    </submittedName>
</protein>
<evidence type="ECO:0000313" key="5">
    <source>
        <dbReference type="Proteomes" id="UP001241110"/>
    </source>
</evidence>
<dbReference type="AlphaFoldDB" id="A0AAE3U628"/>
<dbReference type="Gene3D" id="2.60.120.1440">
    <property type="match status" value="1"/>
</dbReference>
<dbReference type="RefSeq" id="WP_313978027.1">
    <property type="nucleotide sequence ID" value="NZ_JASJOS010000004.1"/>
</dbReference>
<dbReference type="Pfam" id="PF16344">
    <property type="entry name" value="FecR_C"/>
    <property type="match status" value="1"/>
</dbReference>
<name>A0AAE3U628_9BACT</name>
<dbReference type="EMBL" id="JASJOS010000004">
    <property type="protein sequence ID" value="MDJ1480916.1"/>
    <property type="molecule type" value="Genomic_DNA"/>
</dbReference>
<keyword evidence="1" id="KW-0472">Membrane</keyword>
<evidence type="ECO:0000259" key="2">
    <source>
        <dbReference type="Pfam" id="PF04773"/>
    </source>
</evidence>
<feature type="domain" description="Protein FecR C-terminal" evidence="3">
    <location>
        <begin position="305"/>
        <end position="372"/>
    </location>
</feature>
<dbReference type="PANTHER" id="PTHR30273:SF2">
    <property type="entry name" value="PROTEIN FECR"/>
    <property type="match status" value="1"/>
</dbReference>
<evidence type="ECO:0000313" key="4">
    <source>
        <dbReference type="EMBL" id="MDJ1480916.1"/>
    </source>
</evidence>
<evidence type="ECO:0000256" key="1">
    <source>
        <dbReference type="SAM" id="Phobius"/>
    </source>
</evidence>
<organism evidence="4 5">
    <name type="scientific">Xanthocytophaga flava</name>
    <dbReference type="NCBI Taxonomy" id="3048013"/>
    <lineage>
        <taxon>Bacteria</taxon>
        <taxon>Pseudomonadati</taxon>
        <taxon>Bacteroidota</taxon>
        <taxon>Cytophagia</taxon>
        <taxon>Cytophagales</taxon>
        <taxon>Rhodocytophagaceae</taxon>
        <taxon>Xanthocytophaga</taxon>
    </lineage>
</organism>
<reference evidence="4" key="1">
    <citation type="submission" date="2023-05" db="EMBL/GenBank/DDBJ databases">
        <authorList>
            <person name="Zhang X."/>
        </authorList>
    </citation>
    <scope>NUCLEOTIDE SEQUENCE</scope>
    <source>
        <strain evidence="4">YF14B1</strain>
    </source>
</reference>
<keyword evidence="1" id="KW-1133">Transmembrane helix</keyword>
<dbReference type="Pfam" id="PF04773">
    <property type="entry name" value="FecR"/>
    <property type="match status" value="1"/>
</dbReference>
<feature type="domain" description="FecR protein" evidence="2">
    <location>
        <begin position="155"/>
        <end position="245"/>
    </location>
</feature>
<keyword evidence="1" id="KW-0812">Transmembrane</keyword>
<evidence type="ECO:0000259" key="3">
    <source>
        <dbReference type="Pfam" id="PF16344"/>
    </source>
</evidence>
<sequence length="377" mass="42662">MDYTHYTIEDFASDQSFIDWVHQSDPRASAYWERYLDEHPEISTKVEQARILVLNLKRAQETNQDPVVIDALWDKIQARTEAKTQIHISSDTETEKPIKRSVSQIRFLAAAGVLLLCLCVMVWFVSRQDTAKPRSDLYVYHNSLKREYSEQVNQTGKPVKVLLSDGSVIVLENKSRLKYKTDYTNDSTRDVYLLGNAFFEVAKNPYKPFIVHSNEVFTKVLGTSFHVEAPEDGKNIVVSVKTGKVSVYTLKTDANVVPSSITNSKEGVTLLPNQCVSYQRTEQSFNKMIVDSPQIVNAKITKADFRFENTPIAEVFKTLETAYGIEIMFNAETMKNCFLTAPMGNESLFEKVKIICQTIGATYEVIDAKVIITSSGC</sequence>
<dbReference type="Gene3D" id="3.55.50.30">
    <property type="match status" value="1"/>
</dbReference>
<dbReference type="PANTHER" id="PTHR30273">
    <property type="entry name" value="PERIPLASMIC SIGNAL SENSOR AND SIGMA FACTOR ACTIVATOR FECR-RELATED"/>
    <property type="match status" value="1"/>
</dbReference>
<accession>A0AAE3U628</accession>
<feature type="transmembrane region" description="Helical" evidence="1">
    <location>
        <begin position="105"/>
        <end position="125"/>
    </location>
</feature>
<dbReference type="GO" id="GO:0016989">
    <property type="term" value="F:sigma factor antagonist activity"/>
    <property type="evidence" value="ECO:0007669"/>
    <property type="project" value="TreeGrafter"/>
</dbReference>
<dbReference type="Proteomes" id="UP001241110">
    <property type="component" value="Unassembled WGS sequence"/>
</dbReference>
<gene>
    <name evidence="4" type="ORF">QNI16_10520</name>
</gene>
<dbReference type="InterPro" id="IPR032508">
    <property type="entry name" value="FecR_C"/>
</dbReference>
<dbReference type="PIRSF" id="PIRSF018266">
    <property type="entry name" value="FecR"/>
    <property type="match status" value="1"/>
</dbReference>
<dbReference type="InterPro" id="IPR006860">
    <property type="entry name" value="FecR"/>
</dbReference>
<proteinExistence type="predicted"/>
<dbReference type="InterPro" id="IPR012373">
    <property type="entry name" value="Ferrdict_sens_TM"/>
</dbReference>